<gene>
    <name evidence="1" type="ORF">GZH47_15520</name>
</gene>
<sequence length="89" mass="9473">MFGNKNTQVSEPAAPVREVPVYTVHSLPRSYEILCSVYTSRVANGTPLHVLQQLGRAGGTIPECDAVIGMLIVPAVGSVNAYGTAIRYV</sequence>
<evidence type="ECO:0000313" key="1">
    <source>
        <dbReference type="EMBL" id="QHW32081.1"/>
    </source>
</evidence>
<evidence type="ECO:0000313" key="2">
    <source>
        <dbReference type="Proteomes" id="UP000479114"/>
    </source>
</evidence>
<keyword evidence="2" id="KW-1185">Reference proteome</keyword>
<accession>A0A6C0P124</accession>
<proteinExistence type="predicted"/>
<protein>
    <submittedName>
        <fullName evidence="1">Uncharacterized protein</fullName>
    </submittedName>
</protein>
<name>A0A6C0P124_9BACL</name>
<dbReference type="EMBL" id="CP048286">
    <property type="protein sequence ID" value="QHW32081.1"/>
    <property type="molecule type" value="Genomic_DNA"/>
</dbReference>
<dbReference type="Proteomes" id="UP000479114">
    <property type="component" value="Chromosome"/>
</dbReference>
<reference evidence="1 2" key="1">
    <citation type="submission" date="2020-02" db="EMBL/GenBank/DDBJ databases">
        <title>Paenibacillus sp. nov., isolated from rhizosphere soil of tomato.</title>
        <authorList>
            <person name="Weon H.-Y."/>
            <person name="Lee S.A."/>
        </authorList>
    </citation>
    <scope>NUCLEOTIDE SEQUENCE [LARGE SCALE GENOMIC DNA]</scope>
    <source>
        <strain evidence="1 2">14171R-81</strain>
    </source>
</reference>
<dbReference type="RefSeq" id="WP_162640885.1">
    <property type="nucleotide sequence ID" value="NZ_CP048286.1"/>
</dbReference>
<organism evidence="1 2">
    <name type="scientific">Paenibacillus rhizovicinus</name>
    <dbReference type="NCBI Taxonomy" id="2704463"/>
    <lineage>
        <taxon>Bacteria</taxon>
        <taxon>Bacillati</taxon>
        <taxon>Bacillota</taxon>
        <taxon>Bacilli</taxon>
        <taxon>Bacillales</taxon>
        <taxon>Paenibacillaceae</taxon>
        <taxon>Paenibacillus</taxon>
    </lineage>
</organism>
<dbReference type="KEGG" id="prz:GZH47_15520"/>
<dbReference type="AlphaFoldDB" id="A0A6C0P124"/>